<comment type="function">
    <text evidence="10">Required for transformation and DNA binding.</text>
</comment>
<keyword evidence="10" id="KW-0813">Transport</keyword>
<dbReference type="GO" id="GO:0005886">
    <property type="term" value="C:plasma membrane"/>
    <property type="evidence" value="ECO:0007669"/>
    <property type="project" value="UniProtKB-SubCell"/>
</dbReference>
<reference evidence="12 13" key="1">
    <citation type="submission" date="2018-01" db="EMBL/GenBank/DDBJ databases">
        <title>The whole genome sequencing and assembly of Halobacillus litoralis ERB031 strain.</title>
        <authorList>
            <person name="Lee S.-J."/>
            <person name="Park M.-K."/>
            <person name="Kim J.-Y."/>
            <person name="Lee Y.-J."/>
            <person name="Yi H."/>
            <person name="Bahn Y.-S."/>
            <person name="Kim J.F."/>
            <person name="Lee D.-W."/>
        </authorList>
    </citation>
    <scope>NUCLEOTIDE SEQUENCE [LARGE SCALE GENOMIC DNA]</scope>
    <source>
        <strain evidence="12 13">ERB 031</strain>
    </source>
</reference>
<keyword evidence="4 11" id="KW-0488">Methylation</keyword>
<dbReference type="GO" id="GO:0015627">
    <property type="term" value="C:type II protein secretion system complex"/>
    <property type="evidence" value="ECO:0007669"/>
    <property type="project" value="InterPro"/>
</dbReference>
<comment type="subcellular location">
    <subcellularLocation>
        <location evidence="1">Cell membrane</location>
        <topology evidence="1">Single-pass membrane protein</topology>
    </subcellularLocation>
    <subcellularLocation>
        <location evidence="2">Cell surface</location>
    </subcellularLocation>
</comment>
<dbReference type="EMBL" id="CP026118">
    <property type="protein sequence ID" value="QAS54206.1"/>
    <property type="molecule type" value="Genomic_DNA"/>
</dbReference>
<dbReference type="InterPro" id="IPR016940">
    <property type="entry name" value="ComGC"/>
</dbReference>
<dbReference type="PROSITE" id="PS00409">
    <property type="entry name" value="PROKAR_NTER_METHYL"/>
    <property type="match status" value="1"/>
</dbReference>
<proteinExistence type="inferred from homology"/>
<feature type="chain" id="PRO_5035540029" description="ComG operon protein 3" evidence="11">
    <location>
        <begin position="20"/>
        <end position="112"/>
    </location>
</feature>
<dbReference type="Gene3D" id="3.30.700.10">
    <property type="entry name" value="Glycoprotein, Type 4 Pilin"/>
    <property type="match status" value="1"/>
</dbReference>
<dbReference type="KEGG" id="hli:HLI_19310"/>
<dbReference type="NCBIfam" id="TIGR02532">
    <property type="entry name" value="IV_pilin_GFxxxE"/>
    <property type="match status" value="1"/>
</dbReference>
<keyword evidence="5 10" id="KW-0812">Transmembrane</keyword>
<dbReference type="GO" id="GO:0030420">
    <property type="term" value="P:establishment of competence for transformation"/>
    <property type="evidence" value="ECO:0007669"/>
    <property type="project" value="UniProtKB-UniRule"/>
</dbReference>
<evidence type="ECO:0000256" key="1">
    <source>
        <dbReference type="ARBA" id="ARBA00004162"/>
    </source>
</evidence>
<organism evidence="12 13">
    <name type="scientific">Halobacillus litoralis</name>
    <dbReference type="NCBI Taxonomy" id="45668"/>
    <lineage>
        <taxon>Bacteria</taxon>
        <taxon>Bacillati</taxon>
        <taxon>Bacillota</taxon>
        <taxon>Bacilli</taxon>
        <taxon>Bacillales</taxon>
        <taxon>Bacillaceae</taxon>
        <taxon>Halobacillus</taxon>
    </lineage>
</organism>
<evidence type="ECO:0000313" key="13">
    <source>
        <dbReference type="Proteomes" id="UP000287756"/>
    </source>
</evidence>
<comment type="subunit">
    <text evidence="10">Homodimer.</text>
</comment>
<evidence type="ECO:0000256" key="2">
    <source>
        <dbReference type="ARBA" id="ARBA00004241"/>
    </source>
</evidence>
<evidence type="ECO:0000256" key="11">
    <source>
        <dbReference type="PIRSR" id="PIRSR029928-50"/>
    </source>
</evidence>
<gene>
    <name evidence="12" type="ORF">HLI_19310</name>
</gene>
<evidence type="ECO:0000256" key="9">
    <source>
        <dbReference type="ARBA" id="ARBA00043982"/>
    </source>
</evidence>
<dbReference type="InterPro" id="IPR012902">
    <property type="entry name" value="N_methyl_site"/>
</dbReference>
<evidence type="ECO:0000256" key="10">
    <source>
        <dbReference type="PIRNR" id="PIRNR029928"/>
    </source>
</evidence>
<keyword evidence="3 10" id="KW-1003">Cell membrane</keyword>
<feature type="transmembrane region" description="Helical" evidence="10">
    <location>
        <begin position="20"/>
        <end position="44"/>
    </location>
</feature>
<dbReference type="InterPro" id="IPR000983">
    <property type="entry name" value="Bac_GSPG_pilin"/>
</dbReference>
<keyword evidence="7 10" id="KW-0472">Membrane</keyword>
<dbReference type="InterPro" id="IPR045584">
    <property type="entry name" value="Pilin-like"/>
</dbReference>
<evidence type="ECO:0000256" key="8">
    <source>
        <dbReference type="ARBA" id="ARBA00023287"/>
    </source>
</evidence>
<dbReference type="GO" id="GO:0009986">
    <property type="term" value="C:cell surface"/>
    <property type="evidence" value="ECO:0007669"/>
    <property type="project" value="UniProtKB-SubCell"/>
</dbReference>
<evidence type="ECO:0000256" key="7">
    <source>
        <dbReference type="ARBA" id="ARBA00023136"/>
    </source>
</evidence>
<feature type="propeptide" id="PRO_5035540028" evidence="11">
    <location>
        <begin position="1"/>
        <end position="19"/>
    </location>
</feature>
<dbReference type="GO" id="GO:0015628">
    <property type="term" value="P:protein secretion by the type II secretion system"/>
    <property type="evidence" value="ECO:0007669"/>
    <property type="project" value="InterPro"/>
</dbReference>
<keyword evidence="8 10" id="KW-0178">Competence</keyword>
<dbReference type="OrthoDB" id="1798043at2"/>
<protein>
    <recommendedName>
        <fullName evidence="10">ComG operon protein 3</fullName>
    </recommendedName>
</protein>
<evidence type="ECO:0000256" key="4">
    <source>
        <dbReference type="ARBA" id="ARBA00022481"/>
    </source>
</evidence>
<dbReference type="Proteomes" id="UP000287756">
    <property type="component" value="Chromosome"/>
</dbReference>
<dbReference type="PRINTS" id="PR00813">
    <property type="entry name" value="BCTERIALGSPG"/>
</dbReference>
<evidence type="ECO:0000313" key="12">
    <source>
        <dbReference type="EMBL" id="QAS54206.1"/>
    </source>
</evidence>
<dbReference type="Pfam" id="PF07963">
    <property type="entry name" value="N_methyl"/>
    <property type="match status" value="1"/>
</dbReference>
<accession>A0A410MHS6</accession>
<sequence>MDATNLNKGEIELLNNEKGFTLIEMLIVLLVISVLLIITIPNMAQNSTTIRSKGCEALIKTVEAQGEAYYIDTDSYATSIDILESSDYISTTTCPNGDELAYSDGKVSIVGE</sequence>
<evidence type="ECO:0000256" key="3">
    <source>
        <dbReference type="ARBA" id="ARBA00022475"/>
    </source>
</evidence>
<name>A0A410MHS6_9BACI</name>
<evidence type="ECO:0000256" key="6">
    <source>
        <dbReference type="ARBA" id="ARBA00022989"/>
    </source>
</evidence>
<dbReference type="SUPFAM" id="SSF54523">
    <property type="entry name" value="Pili subunits"/>
    <property type="match status" value="1"/>
</dbReference>
<comment type="similarity">
    <text evidence="9 10">Belongs to the ComGC family.</text>
</comment>
<dbReference type="PIRSF" id="PIRSF029928">
    <property type="entry name" value="Late_competence_ComGC"/>
    <property type="match status" value="1"/>
</dbReference>
<dbReference type="AlphaFoldDB" id="A0A410MHS6"/>
<dbReference type="NCBIfam" id="NF040999">
    <property type="entry name" value="pilin_ComGC"/>
    <property type="match status" value="1"/>
</dbReference>
<feature type="modified residue" description="N-methylphenylalanine" evidence="11">
    <location>
        <position position="20"/>
    </location>
</feature>
<evidence type="ECO:0000256" key="5">
    <source>
        <dbReference type="ARBA" id="ARBA00022692"/>
    </source>
</evidence>
<keyword evidence="6 10" id="KW-1133">Transmembrane helix</keyword>